<reference evidence="3" key="1">
    <citation type="submission" date="2010-05" db="EMBL/GenBank/DDBJ databases">
        <title>The Genome Sequence of Magnaporthe poae strain ATCC 64411.</title>
        <authorList>
            <consortium name="The Broad Institute Genome Sequencing Platform"/>
            <consortium name="Broad Institute Genome Sequencing Center for Infectious Disease"/>
            <person name="Ma L.-J."/>
            <person name="Dead R."/>
            <person name="Young S."/>
            <person name="Zeng Q."/>
            <person name="Koehrsen M."/>
            <person name="Alvarado L."/>
            <person name="Berlin A."/>
            <person name="Chapman S.B."/>
            <person name="Chen Z."/>
            <person name="Freedman E."/>
            <person name="Gellesch M."/>
            <person name="Goldberg J."/>
            <person name="Griggs A."/>
            <person name="Gujja S."/>
            <person name="Heilman E.R."/>
            <person name="Heiman D."/>
            <person name="Hepburn T."/>
            <person name="Howarth C."/>
            <person name="Jen D."/>
            <person name="Larson L."/>
            <person name="Mehta T."/>
            <person name="Neiman D."/>
            <person name="Pearson M."/>
            <person name="Roberts A."/>
            <person name="Saif S."/>
            <person name="Shea T."/>
            <person name="Shenoy N."/>
            <person name="Sisk P."/>
            <person name="Stolte C."/>
            <person name="Sykes S."/>
            <person name="Walk T."/>
            <person name="White J."/>
            <person name="Yandava C."/>
            <person name="Haas B."/>
            <person name="Nusbaum C."/>
            <person name="Birren B."/>
        </authorList>
    </citation>
    <scope>NUCLEOTIDE SEQUENCE</scope>
    <source>
        <strain evidence="3">ATCC 64411</strain>
    </source>
</reference>
<evidence type="ECO:0000313" key="5">
    <source>
        <dbReference type="Proteomes" id="UP000011715"/>
    </source>
</evidence>
<evidence type="ECO:0000313" key="3">
    <source>
        <dbReference type="EMBL" id="KLU92858.1"/>
    </source>
</evidence>
<dbReference type="OMA" id="RAFMLIV"/>
<dbReference type="AlphaFoldDB" id="A0A0C4EG94"/>
<reference evidence="3" key="3">
    <citation type="submission" date="2011-03" db="EMBL/GenBank/DDBJ databases">
        <title>Annotation of Magnaporthe poae ATCC 64411.</title>
        <authorList>
            <person name="Ma L.-J."/>
            <person name="Dead R."/>
            <person name="Young S.K."/>
            <person name="Zeng Q."/>
            <person name="Gargeya S."/>
            <person name="Fitzgerald M."/>
            <person name="Haas B."/>
            <person name="Abouelleil A."/>
            <person name="Alvarado L."/>
            <person name="Arachchi H.M."/>
            <person name="Berlin A."/>
            <person name="Brown A."/>
            <person name="Chapman S.B."/>
            <person name="Chen Z."/>
            <person name="Dunbar C."/>
            <person name="Freedman E."/>
            <person name="Gearin G."/>
            <person name="Gellesch M."/>
            <person name="Goldberg J."/>
            <person name="Griggs A."/>
            <person name="Gujja S."/>
            <person name="Heiman D."/>
            <person name="Howarth C."/>
            <person name="Larson L."/>
            <person name="Lui A."/>
            <person name="MacDonald P.J.P."/>
            <person name="Mehta T."/>
            <person name="Montmayeur A."/>
            <person name="Murphy C."/>
            <person name="Neiman D."/>
            <person name="Pearson M."/>
            <person name="Priest M."/>
            <person name="Roberts A."/>
            <person name="Saif S."/>
            <person name="Shea T."/>
            <person name="Shenoy N."/>
            <person name="Sisk P."/>
            <person name="Stolte C."/>
            <person name="Sykes S."/>
            <person name="Yandava C."/>
            <person name="Wortman J."/>
            <person name="Nusbaum C."/>
            <person name="Birren B."/>
        </authorList>
    </citation>
    <scope>NUCLEOTIDE SEQUENCE</scope>
    <source>
        <strain evidence="3">ATCC 64411</strain>
    </source>
</reference>
<evidence type="ECO:0000313" key="4">
    <source>
        <dbReference type="EnsemblFungi" id="MAPG_11821T0"/>
    </source>
</evidence>
<feature type="region of interest" description="Disordered" evidence="1">
    <location>
        <begin position="312"/>
        <end position="366"/>
    </location>
</feature>
<sequence length="747" mass="83262">MLQVVGNDTGFTANALRLWATSLRSPLFISDALVPVEGQRRRAKHSSATTLARLVAAILLSLRRGRHVCRRYIHDLPGAPPGRFPFSPAASERPSQLSYCPRSLATVRGGVPRWVPSIAAPAVTDRPPIQPYIHLPTPIHTRTRTRTSPYPHGPALAQGPMLSPSSSSVCSAAAQAGPSEACAGHSPASVVHPPPPQEQWNSMRPIITRLYKDQNRTLKETIEIMERDHQFYATPRMYKTRIKNWGLDKKFKAQEVLVMLQAKKERETENKDTEFVVRGTKVDPRRMKRYLQRNKTVLGRFNEGSVDVPQLPLSLRSRSGDLSPRTSTRAQDGRRGRAPVAGTAVQVRTPSPEPHPTPTLGLPGPTRDTERLLFGVRAYMGGSFASGTWFWDGFGHVQSRKGSRGEVLILDAWTRLEVVASGMATAEQVNVFDTLNPAFEAIREIVREEAPLLVGRMLRLSRKLVLLGNRQLWAMLVDFIGAQTQRLLGSHHILLAIWQQFRDIDVGADEEVLDRAFMLIVAEFERSSCGSPINFGVMETNRDHYDTVSSPSRRRNLEAQEVVLRQTLALTPREAYDTLPALGLRHRMRITSSLLLCEKGEHDRAEALMLGSPFSEFAPLGEWAIASQHGVLGHLYAHRGELDRSEKAFLAAVALVEGAAGYGNESCCERMMANLERLYTFARRPADATAMRNRRLRRLLNNAPQYPPQLDSVVDVRFGRAGVVPDAIEKQQSNLEPTVKLECYETP</sequence>
<dbReference type="PANTHER" id="PTHR38788">
    <property type="entry name" value="CLR5 DOMAIN-CONTAINING PROTEIN"/>
    <property type="match status" value="1"/>
</dbReference>
<reference evidence="5" key="2">
    <citation type="submission" date="2010-05" db="EMBL/GenBank/DDBJ databases">
        <title>The genome sequence of Magnaporthe poae strain ATCC 64411.</title>
        <authorList>
            <person name="Ma L.-J."/>
            <person name="Dead R."/>
            <person name="Young S."/>
            <person name="Zeng Q."/>
            <person name="Koehrsen M."/>
            <person name="Alvarado L."/>
            <person name="Berlin A."/>
            <person name="Chapman S.B."/>
            <person name="Chen Z."/>
            <person name="Freedman E."/>
            <person name="Gellesch M."/>
            <person name="Goldberg J."/>
            <person name="Griggs A."/>
            <person name="Gujja S."/>
            <person name="Heilman E.R."/>
            <person name="Heiman D."/>
            <person name="Hepburn T."/>
            <person name="Howarth C."/>
            <person name="Jen D."/>
            <person name="Larson L."/>
            <person name="Mehta T."/>
            <person name="Neiman D."/>
            <person name="Pearson M."/>
            <person name="Roberts A."/>
            <person name="Saif S."/>
            <person name="Shea T."/>
            <person name="Shenoy N."/>
            <person name="Sisk P."/>
            <person name="Stolte C."/>
            <person name="Sykes S."/>
            <person name="Walk T."/>
            <person name="White J."/>
            <person name="Yandava C."/>
            <person name="Haas B."/>
            <person name="Nusbaum C."/>
            <person name="Birren B."/>
        </authorList>
    </citation>
    <scope>NUCLEOTIDE SEQUENCE [LARGE SCALE GENOMIC DNA]</scope>
    <source>
        <strain evidence="5">ATCC 64411 / 73-15</strain>
    </source>
</reference>
<dbReference type="Pfam" id="PF14420">
    <property type="entry name" value="Clr5"/>
    <property type="match status" value="1"/>
</dbReference>
<reference evidence="4" key="4">
    <citation type="journal article" date="2015" name="G3 (Bethesda)">
        <title>Genome sequences of three phytopathogenic species of the Magnaporthaceae family of fungi.</title>
        <authorList>
            <person name="Okagaki L.H."/>
            <person name="Nunes C.C."/>
            <person name="Sailsbery J."/>
            <person name="Clay B."/>
            <person name="Brown D."/>
            <person name="John T."/>
            <person name="Oh Y."/>
            <person name="Young N."/>
            <person name="Fitzgerald M."/>
            <person name="Haas B.J."/>
            <person name="Zeng Q."/>
            <person name="Young S."/>
            <person name="Adiconis X."/>
            <person name="Fan L."/>
            <person name="Levin J.Z."/>
            <person name="Mitchell T.K."/>
            <person name="Okubara P.A."/>
            <person name="Farman M.L."/>
            <person name="Kohn L.M."/>
            <person name="Birren B."/>
            <person name="Ma L.-J."/>
            <person name="Dean R.A."/>
        </authorList>
    </citation>
    <scope>NUCLEOTIDE SEQUENCE</scope>
    <source>
        <strain evidence="4">ATCC 64411 / 73-15</strain>
    </source>
</reference>
<dbReference type="InterPro" id="IPR025676">
    <property type="entry name" value="Clr5_dom"/>
</dbReference>
<dbReference type="EMBL" id="GL877004">
    <property type="protein sequence ID" value="KLU92858.1"/>
    <property type="molecule type" value="Genomic_DNA"/>
</dbReference>
<dbReference type="eggNOG" id="ENOG502RZNG">
    <property type="taxonomic scope" value="Eukaryota"/>
</dbReference>
<organism evidence="4 5">
    <name type="scientific">Magnaporthiopsis poae (strain ATCC 64411 / 73-15)</name>
    <name type="common">Kentucky bluegrass fungus</name>
    <name type="synonym">Magnaporthe poae</name>
    <dbReference type="NCBI Taxonomy" id="644358"/>
    <lineage>
        <taxon>Eukaryota</taxon>
        <taxon>Fungi</taxon>
        <taxon>Dikarya</taxon>
        <taxon>Ascomycota</taxon>
        <taxon>Pezizomycotina</taxon>
        <taxon>Sordariomycetes</taxon>
        <taxon>Sordariomycetidae</taxon>
        <taxon>Magnaporthales</taxon>
        <taxon>Magnaporthaceae</taxon>
        <taxon>Magnaporthiopsis</taxon>
    </lineage>
</organism>
<gene>
    <name evidence="3" type="ORF">MAPG_11821</name>
</gene>
<feature type="domain" description="Clr5" evidence="2">
    <location>
        <begin position="197"/>
        <end position="249"/>
    </location>
</feature>
<evidence type="ECO:0000256" key="1">
    <source>
        <dbReference type="SAM" id="MobiDB-lite"/>
    </source>
</evidence>
<dbReference type="EnsemblFungi" id="MAPG_11821T0">
    <property type="protein sequence ID" value="MAPG_11821T0"/>
    <property type="gene ID" value="MAPG_11821"/>
</dbReference>
<protein>
    <recommendedName>
        <fullName evidence="2">Clr5 domain-containing protein</fullName>
    </recommendedName>
</protein>
<reference evidence="4" key="5">
    <citation type="submission" date="2015-06" db="UniProtKB">
        <authorList>
            <consortium name="EnsemblFungi"/>
        </authorList>
    </citation>
    <scope>IDENTIFICATION</scope>
    <source>
        <strain evidence="4">ATCC 64411</strain>
    </source>
</reference>
<name>A0A0C4EG94_MAGP6</name>
<evidence type="ECO:0000259" key="2">
    <source>
        <dbReference type="Pfam" id="PF14420"/>
    </source>
</evidence>
<accession>A0A0C4EG94</accession>
<proteinExistence type="predicted"/>
<dbReference type="Proteomes" id="UP000011715">
    <property type="component" value="Unassembled WGS sequence"/>
</dbReference>
<dbReference type="STRING" id="644358.A0A0C4EG94"/>
<keyword evidence="5" id="KW-1185">Reference proteome</keyword>
<dbReference type="EMBL" id="ADBL01002930">
    <property type="status" value="NOT_ANNOTATED_CDS"/>
    <property type="molecule type" value="Genomic_DNA"/>
</dbReference>
<dbReference type="PANTHER" id="PTHR38788:SF3">
    <property type="entry name" value="CLR5 DOMAIN-CONTAINING PROTEIN"/>
    <property type="match status" value="1"/>
</dbReference>
<dbReference type="VEuPathDB" id="FungiDB:MAPG_11821"/>
<dbReference type="OrthoDB" id="5986190at2759"/>